<dbReference type="InterPro" id="IPR029063">
    <property type="entry name" value="SAM-dependent_MTases_sf"/>
</dbReference>
<keyword evidence="1" id="KW-0596">Phosphopantetheine</keyword>
<dbReference type="Gene3D" id="3.40.47.10">
    <property type="match status" value="1"/>
</dbReference>
<dbReference type="SUPFAM" id="SSF53335">
    <property type="entry name" value="S-adenosyl-L-methionine-dependent methyltransferases"/>
    <property type="match status" value="1"/>
</dbReference>
<dbReference type="GO" id="GO:0004312">
    <property type="term" value="F:fatty acid synthase activity"/>
    <property type="evidence" value="ECO:0007669"/>
    <property type="project" value="TreeGrafter"/>
</dbReference>
<dbReference type="InterPro" id="IPR016039">
    <property type="entry name" value="Thiolase-like"/>
</dbReference>
<dbReference type="SMART" id="SM00823">
    <property type="entry name" value="PKS_PP"/>
    <property type="match status" value="1"/>
</dbReference>
<dbReference type="InterPro" id="IPR049552">
    <property type="entry name" value="PKS_DH_N"/>
</dbReference>
<dbReference type="InterPro" id="IPR006162">
    <property type="entry name" value="Ppantetheine_attach_site"/>
</dbReference>
<evidence type="ECO:0000256" key="5">
    <source>
        <dbReference type="ARBA" id="ARBA00023002"/>
    </source>
</evidence>
<dbReference type="Pfam" id="PF00698">
    <property type="entry name" value="Acyl_transf_1"/>
    <property type="match status" value="1"/>
</dbReference>
<dbReference type="InterPro" id="IPR014043">
    <property type="entry name" value="Acyl_transferase_dom"/>
</dbReference>
<dbReference type="GO" id="GO:0004315">
    <property type="term" value="F:3-oxoacyl-[acyl-carrier-protein] synthase activity"/>
    <property type="evidence" value="ECO:0007669"/>
    <property type="project" value="InterPro"/>
</dbReference>
<feature type="compositionally biased region" description="Low complexity" evidence="8">
    <location>
        <begin position="2491"/>
        <end position="2500"/>
    </location>
</feature>
<dbReference type="InterPro" id="IPR013120">
    <property type="entry name" value="FAR_NAD-bd"/>
</dbReference>
<dbReference type="InterPro" id="IPR014030">
    <property type="entry name" value="Ketoacyl_synth_N"/>
</dbReference>
<dbReference type="Pfam" id="PF21089">
    <property type="entry name" value="PKS_DH_N"/>
    <property type="match status" value="1"/>
</dbReference>
<dbReference type="Gene3D" id="3.30.70.3290">
    <property type="match status" value="1"/>
</dbReference>
<dbReference type="GO" id="GO:0016491">
    <property type="term" value="F:oxidoreductase activity"/>
    <property type="evidence" value="ECO:0007669"/>
    <property type="project" value="UniProtKB-KW"/>
</dbReference>
<protein>
    <submittedName>
        <fullName evidence="12">Polyketide synthase</fullName>
    </submittedName>
</protein>
<dbReference type="InterPro" id="IPR042104">
    <property type="entry name" value="PKS_dehydratase_sf"/>
</dbReference>
<dbReference type="InterPro" id="IPR020807">
    <property type="entry name" value="PKS_DH"/>
</dbReference>
<dbReference type="SUPFAM" id="SSF53901">
    <property type="entry name" value="Thiolase-like"/>
    <property type="match status" value="1"/>
</dbReference>
<dbReference type="GO" id="GO:0044550">
    <property type="term" value="P:secondary metabolite biosynthetic process"/>
    <property type="evidence" value="ECO:0007669"/>
    <property type="project" value="TreeGrafter"/>
</dbReference>
<dbReference type="Proteomes" id="UP000076552">
    <property type="component" value="Unassembled WGS sequence"/>
</dbReference>
<dbReference type="Gene3D" id="3.40.50.720">
    <property type="entry name" value="NAD(P)-binding Rossmann-like Domain"/>
    <property type="match status" value="2"/>
</dbReference>
<evidence type="ECO:0000256" key="7">
    <source>
        <dbReference type="PROSITE-ProRule" id="PRU01363"/>
    </source>
</evidence>
<dbReference type="InterPro" id="IPR036291">
    <property type="entry name" value="NAD(P)-bd_dom_sf"/>
</dbReference>
<dbReference type="SMART" id="SM00826">
    <property type="entry name" value="PKS_DH"/>
    <property type="match status" value="1"/>
</dbReference>
<dbReference type="InterPro" id="IPR050091">
    <property type="entry name" value="PKS_NRPS_Biosynth_Enz"/>
</dbReference>
<dbReference type="SUPFAM" id="SSF51735">
    <property type="entry name" value="NAD(P)-binding Rossmann-fold domains"/>
    <property type="match status" value="2"/>
</dbReference>
<comment type="caution">
    <text evidence="12">The sequence shown here is derived from an EMBL/GenBank/DDBJ whole genome shotgun (WGS) entry which is preliminary data.</text>
</comment>
<evidence type="ECO:0000259" key="10">
    <source>
        <dbReference type="PROSITE" id="PS52004"/>
    </source>
</evidence>
<dbReference type="PROSITE" id="PS50075">
    <property type="entry name" value="CARRIER"/>
    <property type="match status" value="1"/>
</dbReference>
<dbReference type="GO" id="GO:0006633">
    <property type="term" value="P:fatty acid biosynthetic process"/>
    <property type="evidence" value="ECO:0007669"/>
    <property type="project" value="InterPro"/>
</dbReference>
<dbReference type="InterPro" id="IPR036736">
    <property type="entry name" value="ACP-like_sf"/>
</dbReference>
<feature type="active site" description="Proton acceptor; for dehydratase activity" evidence="7">
    <location>
        <position position="976"/>
    </location>
</feature>
<dbReference type="Gene3D" id="1.10.1200.10">
    <property type="entry name" value="ACP-like"/>
    <property type="match status" value="1"/>
</dbReference>
<dbReference type="PROSITE" id="PS52019">
    <property type="entry name" value="PKS_MFAS_DH"/>
    <property type="match status" value="1"/>
</dbReference>
<feature type="domain" description="PKS/mFAS DH" evidence="11">
    <location>
        <begin position="944"/>
        <end position="1240"/>
    </location>
</feature>
<dbReference type="Pfam" id="PF02801">
    <property type="entry name" value="Ketoacyl-synt_C"/>
    <property type="match status" value="1"/>
</dbReference>
<dbReference type="SUPFAM" id="SSF47336">
    <property type="entry name" value="ACP-like"/>
    <property type="match status" value="1"/>
</dbReference>
<feature type="domain" description="Carrier" evidence="9">
    <location>
        <begin position="2399"/>
        <end position="2478"/>
    </location>
</feature>
<keyword evidence="4" id="KW-0808">Transferase</keyword>
<evidence type="ECO:0000259" key="11">
    <source>
        <dbReference type="PROSITE" id="PS52019"/>
    </source>
</evidence>
<reference evidence="12 13" key="1">
    <citation type="submission" date="2015-06" db="EMBL/GenBank/DDBJ databases">
        <title>Survival trade-offs in plant roots during colonization by closely related pathogenic and mutualistic fungi.</title>
        <authorList>
            <person name="Hacquard S."/>
            <person name="Kracher B."/>
            <person name="Hiruma K."/>
            <person name="Weinman A."/>
            <person name="Muench P."/>
            <person name="Garrido Oter R."/>
            <person name="Ver Loren van Themaat E."/>
            <person name="Dallerey J.-F."/>
            <person name="Damm U."/>
            <person name="Henrissat B."/>
            <person name="Lespinet O."/>
            <person name="Thon M."/>
            <person name="Kemen E."/>
            <person name="McHardy A.C."/>
            <person name="Schulze-Lefert P."/>
            <person name="O'Connell R.J."/>
        </authorList>
    </citation>
    <scope>NUCLEOTIDE SEQUENCE [LARGE SCALE GENOMIC DNA]</scope>
    <source>
        <strain evidence="12 13">0861</strain>
    </source>
</reference>
<dbReference type="Pfam" id="PF00109">
    <property type="entry name" value="ketoacyl-synt"/>
    <property type="match status" value="1"/>
</dbReference>
<dbReference type="InterPro" id="IPR009081">
    <property type="entry name" value="PP-bd_ACP"/>
</dbReference>
<evidence type="ECO:0000256" key="6">
    <source>
        <dbReference type="ARBA" id="ARBA00023268"/>
    </source>
</evidence>
<keyword evidence="2" id="KW-0597">Phosphoprotein</keyword>
<name>A0A166PBM2_9PEZI</name>
<dbReference type="Gene3D" id="3.10.129.110">
    <property type="entry name" value="Polyketide synthase dehydratase"/>
    <property type="match status" value="1"/>
</dbReference>
<dbReference type="PROSITE" id="PS52004">
    <property type="entry name" value="KS3_2"/>
    <property type="match status" value="1"/>
</dbReference>
<dbReference type="Pfam" id="PF07993">
    <property type="entry name" value="NAD_binding_4"/>
    <property type="match status" value="1"/>
</dbReference>
<evidence type="ECO:0000256" key="4">
    <source>
        <dbReference type="ARBA" id="ARBA00022679"/>
    </source>
</evidence>
<evidence type="ECO:0000256" key="8">
    <source>
        <dbReference type="SAM" id="MobiDB-lite"/>
    </source>
</evidence>
<feature type="region of interest" description="Disordered" evidence="8">
    <location>
        <begin position="2491"/>
        <end position="2529"/>
    </location>
</feature>
<dbReference type="CDD" id="cd00833">
    <property type="entry name" value="PKS"/>
    <property type="match status" value="1"/>
</dbReference>
<gene>
    <name evidence="12" type="ORF">CT0861_05185</name>
</gene>
<dbReference type="Pfam" id="PF08242">
    <property type="entry name" value="Methyltransf_12"/>
    <property type="match status" value="1"/>
</dbReference>
<dbReference type="InterPro" id="IPR018201">
    <property type="entry name" value="Ketoacyl_synth_AS"/>
</dbReference>
<dbReference type="STRING" id="708197.A0A166PBM2"/>
<dbReference type="CDD" id="cd02440">
    <property type="entry name" value="AdoMet_MTases"/>
    <property type="match status" value="1"/>
</dbReference>
<dbReference type="PROSITE" id="PS00012">
    <property type="entry name" value="PHOSPHOPANTETHEINE"/>
    <property type="match status" value="1"/>
</dbReference>
<dbReference type="GO" id="GO:0031177">
    <property type="term" value="F:phosphopantetheine binding"/>
    <property type="evidence" value="ECO:0007669"/>
    <property type="project" value="InterPro"/>
</dbReference>
<dbReference type="SUPFAM" id="SSF52151">
    <property type="entry name" value="FabD/lysophospholipase-like"/>
    <property type="match status" value="1"/>
</dbReference>
<dbReference type="InterPro" id="IPR057326">
    <property type="entry name" value="KR_dom"/>
</dbReference>
<feature type="domain" description="Ketosynthase family 3 (KS3)" evidence="10">
    <location>
        <begin position="2"/>
        <end position="442"/>
    </location>
</feature>
<keyword evidence="6" id="KW-0511">Multifunctional enzyme</keyword>
<dbReference type="PROSITE" id="PS00606">
    <property type="entry name" value="KS3_1"/>
    <property type="match status" value="1"/>
</dbReference>
<dbReference type="InterPro" id="IPR049900">
    <property type="entry name" value="PKS_mFAS_DH"/>
</dbReference>
<evidence type="ECO:0000256" key="2">
    <source>
        <dbReference type="ARBA" id="ARBA00022553"/>
    </source>
</evidence>
<sequence length="2922" mass="319369">MGEPIAIIGSACRFAGGATSPSKLWELLNNPRDVRNDIPKSRFNAEGYYHPNSAYHGHSNIRHSYLLEQDVAAFDTEFFGIKPIEAKAIDPQQRLLMETVYEGLESAGLTIDGLRGSDTAVYVGVMCSDYEANLLRDCKASAVNTAPTYTATGIGRSILSNRISYFFDWHGPSITLDTACSSSLVAVHLAVQSLRSGESRVALACGSNLCLGPENYIFESKLKMLSPDGRSKMWDKDANGYARGDGVAACIFKTLSAAIEDGDDIECIIRETGLNQDGATTGITMPSAVAQQALIRSTYAKAGLDLSKSSDRPQFFEAHGTGTPAGDPIEAEAIARAFFGENFTKKANEPLYVGSIKTILGHTEGTAGLAALMKASLALRSSTLPPNMLLNSLSDRVAPFAKNLEIPTTSLPWPKLPPGQPRRASVNSFGFGGANAHAIVESYTPSRLLENGVESSGATQVTPFVFSALTRQSLRASLSEYADFISRNPSINLRDLAYTLHKRRSAFPYRVSFAVNSAEELVTKLRNEVQATKPEDLGVKMLPSSNGKQPKILCIFTGQGAQYTRMGAELIEKSATARNIIRKLQSHLDQLPEELRPDWSLEAELLAAEDSSRVTKGAYSSLSTAVQIMLVDLLRLAGVKITAIVGHSSGEMAAAYAAGYLTARDAICVAYFRGHFVSKMSSPNGVGIKGAMLAAGLSEEDAASLCDDERFAGRVCVAAVNSSSSVTISGDEDAINEYKVILDDEKRFNRKLRVDKAYHSNHLVHCAAPYVNAILAAGVKAVEPTSKCLWVSSVYCRPVTPDMDLGDQYWAVNMIRPVLFHQALKVALETDDYDLVVEVGPHAALKGPASQTIQEVLGKALPYQGLLTRGTDAIDSTASCLGFLWSHLGDKQVDLNRYDVAVNDDKSAMRVVKGLPGYQWNHEASYWHESRATKKKRTQQQPFNQLLGNLLPDSAPHRLSWGHLLRVSELDWLSGHQVQSQTVFPAAGYVCTALEGARILAGERDVYLFELKDFIIHQAVTFNQDDSGIEVLTTLSDIRRPSTDHIHAKFSYSACLGSEDLTLVAEAELHIRFGEPSEATLPQRAASPPHMISVDSERFYSHLETLGYGFAGSFKSLSSLRRKLGISVCAVKSSPRDSFGAPLLVHPAEFDGAIQSLILAYSYPDDDQLLAMHLPTRMGSIRINPRLCKSMINMTVDSKLGVHQATGFLGDVNLYTNDSRCAAIQMEGIKLVPLGALTVDDDRKVFSKYHWVKNSLDGELAARDTVVGQNHEDILMALERISTYYLRQFDQQVPADSPLRKESPHSYYLRYARHIVDLVQSGNHKWAQKEWLNDSLEDMLKATARFSHLPDARVMHLVGEQMPRVFKGETNMLEEFRVNDVLDDYYEGGFGFLQSGLWMSRTISQLAERYPHLNILEIGAGTGGATKRILKHLGSNFLTYTFTDVSSGFFERGAEVFAEYKDRMVFKTLDCGQNPITQGYSEGAYDVVVASLVIHATPDMEVTMKNLRKLVKPGGFLVVADGSNNGQPHGTGGFIFGTLPGWWLGADSGRPLSPFVSTAEWDRMLRASGFSGIDSTAPKAFEDVIGMTVFASQAIDDRISFLREPLSSVVSIDSAFSLIPSLVIVGGTTPETRLLVQSIKDTFKDLSLQIHAFETLGDVDYRVINPETTVVSLTELDKPVFMDITPEEFLAFKTMFSTSMKLLWVTNGRLHEQPFSNMTVGFARTAVHEIFGLEVQNVDIADVRSLKPRKLFEMILRFQATTSLTEAERNQILWAIEPEIVVDAAGQDVVPRLRPISARNNRYNSARRPITQDVFVNESPSELHKQSDGWSLTQISRWGIPAGAESQIELEVSHALTSALKTSHGHRFLVLGTETKSQARFLALVPALLSIVHVPKELVVACPVSKAADADILQALAARVVSMTIVDPLVEGETLVVHNPTELLAWALASESSRKSVRVHFIADASQEYLPSSWIKLAPYMTQAEISNVLPDNTASFVGLSNYRVRNSENESTILSMLPPHCRKETAATLYSSVGWQGSTSSATALGQLLQRAVDNSQMDADQSRKATSGAIPIDDLINGFGPENPDTVIDWTLSKPHPVRVSRLDSAAFFKSDKTYWMCGLSGALGISLCDWMIDRGARYLVLTSRNPKISPNWIEAHKQNGVNVTIIPCDVTNEPALRAAHKTICDTLPPIIGVLNGAMVLRDVSIQNMSYEQMSDVVQPKVLGSIHLDRIFHNENLDFFILFSSINCVIGNLGQANYSAANTFMCSLAAQRRRRGLAATALNVGAIIGAGYMERESSKALDLTVSKMALMHLSEQDYHQIFAEGIDAGRPDSGDDAELTTGLLGIPAADGPNAPRWRANPTFSSFIVHQVEKIGGDGSNEAVMSIKDQLGACKSAKDVFTVVKRTFGSQLRNVLQMTTGDDDLLPMRSSDIGLDSLISVDIRSWFLKNFEVSIPVLKIMGNNTMADLAELVAGQVPLSLLPEIASSEAPAATEEAPTMVPPAQSPEQVVKGVSDDDGAAFSTDSSNESVSAYSTDASFELIEDLSTPSTRSPSPKNGMSAKPVEKIDWNKETALPLAAKVATGRAPAARPRVIVLTGVSGLLGRHLLSNLLQDPSVKEIICIAVRRLSQRLQLKELPMDGRISYFEGHLEQPRLGLSKEDAAQIFGRADAVIHNGADTSHLKFYPAIKAANTYSTREIISLCMARKVPIHFLSTVGVALLGNFKSFPEISVADYSPPVDGSHGYIAAKWASERLLENLQKQHGVNVWIHRPSTIIREGEHAENAAAQLDWMNALVAYMRKIKAVPAMKNLRGALDLVYVHNVTSSILKSVFENKPKWPSGGPTYFHQSGDFVLPLDKLKDFVERTLGVPDVKVLSVDQWAAQAVEMGLNRGIAALIEGMDDPGQPHYPRMLREGPSHLT</sequence>
<keyword evidence="13" id="KW-1185">Reference proteome</keyword>
<dbReference type="Pfam" id="PF14765">
    <property type="entry name" value="PS-DH"/>
    <property type="match status" value="1"/>
</dbReference>
<dbReference type="GO" id="GO:0008168">
    <property type="term" value="F:methyltransferase activity"/>
    <property type="evidence" value="ECO:0007669"/>
    <property type="project" value="UniProtKB-KW"/>
</dbReference>
<feature type="region of interest" description="C-terminal hotdog fold" evidence="7">
    <location>
        <begin position="1091"/>
        <end position="1240"/>
    </location>
</feature>
<dbReference type="Pfam" id="PF08659">
    <property type="entry name" value="KR"/>
    <property type="match status" value="1"/>
</dbReference>
<evidence type="ECO:0000259" key="9">
    <source>
        <dbReference type="PROSITE" id="PS50075"/>
    </source>
</evidence>
<dbReference type="InterPro" id="IPR014031">
    <property type="entry name" value="Ketoacyl_synth_C"/>
</dbReference>
<dbReference type="InterPro" id="IPR013217">
    <property type="entry name" value="Methyltransf_12"/>
</dbReference>
<dbReference type="Gene3D" id="3.40.50.150">
    <property type="entry name" value="Vaccinia Virus protein VP39"/>
    <property type="match status" value="1"/>
</dbReference>
<dbReference type="SMART" id="SM00827">
    <property type="entry name" value="PKS_AT"/>
    <property type="match status" value="1"/>
</dbReference>
<proteinExistence type="predicted"/>
<dbReference type="GO" id="GO:0032259">
    <property type="term" value="P:methylation"/>
    <property type="evidence" value="ECO:0007669"/>
    <property type="project" value="UniProtKB-KW"/>
</dbReference>
<dbReference type="InterPro" id="IPR020806">
    <property type="entry name" value="PKS_PP-bd"/>
</dbReference>
<dbReference type="Pfam" id="PF22621">
    <property type="entry name" value="CurL-like_PKS_C"/>
    <property type="match status" value="1"/>
</dbReference>
<dbReference type="SUPFAM" id="SSF55048">
    <property type="entry name" value="Probable ACP-binding domain of malonyl-CoA ACP transacylase"/>
    <property type="match status" value="1"/>
</dbReference>
<dbReference type="PANTHER" id="PTHR43775:SF20">
    <property type="entry name" value="HYBRID PKS-NRPS SYNTHETASE APDA"/>
    <property type="match status" value="1"/>
</dbReference>
<keyword evidence="5" id="KW-0560">Oxidoreductase</keyword>
<feature type="active site" description="Proton donor; for dehydratase activity" evidence="7">
    <location>
        <position position="1151"/>
    </location>
</feature>
<accession>A0A166PBM2</accession>
<dbReference type="SMART" id="SM00822">
    <property type="entry name" value="PKS_KR"/>
    <property type="match status" value="1"/>
</dbReference>
<evidence type="ECO:0000313" key="13">
    <source>
        <dbReference type="Proteomes" id="UP000076552"/>
    </source>
</evidence>
<keyword evidence="3" id="KW-0489">Methyltransferase</keyword>
<evidence type="ECO:0000256" key="3">
    <source>
        <dbReference type="ARBA" id="ARBA00022603"/>
    </source>
</evidence>
<feature type="region of interest" description="N-terminal hotdog fold" evidence="7">
    <location>
        <begin position="944"/>
        <end position="1078"/>
    </location>
</feature>
<evidence type="ECO:0000313" key="12">
    <source>
        <dbReference type="EMBL" id="KZL66594.1"/>
    </source>
</evidence>
<dbReference type="Pfam" id="PF00550">
    <property type="entry name" value="PP-binding"/>
    <property type="match status" value="1"/>
</dbReference>
<dbReference type="EMBL" id="LFIV01000170">
    <property type="protein sequence ID" value="KZL66594.1"/>
    <property type="molecule type" value="Genomic_DNA"/>
</dbReference>
<dbReference type="PANTHER" id="PTHR43775">
    <property type="entry name" value="FATTY ACID SYNTHASE"/>
    <property type="match status" value="1"/>
</dbReference>
<dbReference type="InterPro" id="IPR016036">
    <property type="entry name" value="Malonyl_transacylase_ACP-bd"/>
</dbReference>
<dbReference type="SMART" id="SM00825">
    <property type="entry name" value="PKS_KS"/>
    <property type="match status" value="1"/>
</dbReference>
<dbReference type="Gene3D" id="3.40.366.10">
    <property type="entry name" value="Malonyl-Coenzyme A Acyl Carrier Protein, domain 2"/>
    <property type="match status" value="1"/>
</dbReference>
<dbReference type="InterPro" id="IPR013968">
    <property type="entry name" value="PKS_KR"/>
</dbReference>
<organism evidence="12 13">
    <name type="scientific">Colletotrichum tofieldiae</name>
    <dbReference type="NCBI Taxonomy" id="708197"/>
    <lineage>
        <taxon>Eukaryota</taxon>
        <taxon>Fungi</taxon>
        <taxon>Dikarya</taxon>
        <taxon>Ascomycota</taxon>
        <taxon>Pezizomycotina</taxon>
        <taxon>Sordariomycetes</taxon>
        <taxon>Hypocreomycetidae</taxon>
        <taxon>Glomerellales</taxon>
        <taxon>Glomerellaceae</taxon>
        <taxon>Colletotrichum</taxon>
        <taxon>Colletotrichum spaethianum species complex</taxon>
    </lineage>
</organism>
<evidence type="ECO:0000256" key="1">
    <source>
        <dbReference type="ARBA" id="ARBA00022450"/>
    </source>
</evidence>
<dbReference type="InterPro" id="IPR049551">
    <property type="entry name" value="PKS_DH_C"/>
</dbReference>
<dbReference type="InterPro" id="IPR001227">
    <property type="entry name" value="Ac_transferase_dom_sf"/>
</dbReference>
<dbReference type="InterPro" id="IPR016035">
    <property type="entry name" value="Acyl_Trfase/lysoPLipase"/>
</dbReference>
<dbReference type="InterPro" id="IPR020841">
    <property type="entry name" value="PKS_Beta-ketoAc_synthase_dom"/>
</dbReference>